<evidence type="ECO:0000256" key="2">
    <source>
        <dbReference type="ARBA" id="ARBA00022475"/>
    </source>
</evidence>
<name>A0ABM3UNY0_MUSDO</name>
<feature type="transmembrane region" description="Helical" evidence="8">
    <location>
        <begin position="385"/>
        <end position="411"/>
    </location>
</feature>
<evidence type="ECO:0000256" key="7">
    <source>
        <dbReference type="ARBA" id="ARBA00023224"/>
    </source>
</evidence>
<feature type="transmembrane region" description="Helical" evidence="8">
    <location>
        <begin position="470"/>
        <end position="490"/>
    </location>
</feature>
<keyword evidence="10" id="KW-1185">Reference proteome</keyword>
<dbReference type="PANTHER" id="PTHR21143:SF121">
    <property type="entry name" value="GUSTATORY AND ODORANT RECEPTOR 21A"/>
    <property type="match status" value="1"/>
</dbReference>
<feature type="transmembrane region" description="Helical" evidence="8">
    <location>
        <begin position="151"/>
        <end position="170"/>
    </location>
</feature>
<evidence type="ECO:0000256" key="1">
    <source>
        <dbReference type="ARBA" id="ARBA00004651"/>
    </source>
</evidence>
<feature type="transmembrane region" description="Helical" evidence="8">
    <location>
        <begin position="285"/>
        <end position="308"/>
    </location>
</feature>
<dbReference type="RefSeq" id="XP_058975240.1">
    <property type="nucleotide sequence ID" value="XM_059119257.1"/>
</dbReference>
<keyword evidence="3 8" id="KW-0812">Transmembrane</keyword>
<keyword evidence="4 8" id="KW-1133">Transmembrane helix</keyword>
<keyword evidence="6 8" id="KW-0675">Receptor</keyword>
<feature type="chain" id="PRO_5046492701" description="Gustatory receptor" evidence="9">
    <location>
        <begin position="25"/>
        <end position="494"/>
    </location>
</feature>
<comment type="similarity">
    <text evidence="8">Belongs to the insect chemoreceptor superfamily. Gustatory receptor (GR) family.</text>
</comment>
<reference evidence="11" key="1">
    <citation type="submission" date="2025-08" db="UniProtKB">
        <authorList>
            <consortium name="RefSeq"/>
        </authorList>
    </citation>
    <scope>IDENTIFICATION</scope>
    <source>
        <strain evidence="11">Aabys</strain>
        <tissue evidence="11">Whole body</tissue>
    </source>
</reference>
<evidence type="ECO:0000256" key="3">
    <source>
        <dbReference type="ARBA" id="ARBA00022692"/>
    </source>
</evidence>
<dbReference type="GeneID" id="131800406"/>
<keyword evidence="9" id="KW-0732">Signal</keyword>
<evidence type="ECO:0000313" key="10">
    <source>
        <dbReference type="Proteomes" id="UP001652621"/>
    </source>
</evidence>
<comment type="function">
    <text evidence="8">Gustatory receptor which mediates acceptance or avoidance behavior, depending on its substrates.</text>
</comment>
<accession>A0ABM3UNY0</accession>
<protein>
    <recommendedName>
        <fullName evidence="8">Gustatory receptor</fullName>
    </recommendedName>
</protein>
<keyword evidence="5 8" id="KW-0472">Membrane</keyword>
<dbReference type="InterPro" id="IPR013604">
    <property type="entry name" value="7TM_chemorcpt"/>
</dbReference>
<organism evidence="10 11">
    <name type="scientific">Musca domestica</name>
    <name type="common">House fly</name>
    <dbReference type="NCBI Taxonomy" id="7370"/>
    <lineage>
        <taxon>Eukaryota</taxon>
        <taxon>Metazoa</taxon>
        <taxon>Ecdysozoa</taxon>
        <taxon>Arthropoda</taxon>
        <taxon>Hexapoda</taxon>
        <taxon>Insecta</taxon>
        <taxon>Pterygota</taxon>
        <taxon>Neoptera</taxon>
        <taxon>Endopterygota</taxon>
        <taxon>Diptera</taxon>
        <taxon>Brachycera</taxon>
        <taxon>Muscomorpha</taxon>
        <taxon>Muscoidea</taxon>
        <taxon>Muscidae</taxon>
        <taxon>Musca</taxon>
    </lineage>
</organism>
<feature type="transmembrane region" description="Helical" evidence="8">
    <location>
        <begin position="250"/>
        <end position="273"/>
    </location>
</feature>
<feature type="transmembrane region" description="Helical" evidence="8">
    <location>
        <begin position="117"/>
        <end position="139"/>
    </location>
</feature>
<gene>
    <name evidence="11" type="primary">LOC131800406</name>
</gene>
<feature type="signal peptide" evidence="9">
    <location>
        <begin position="1"/>
        <end position="24"/>
    </location>
</feature>
<comment type="subcellular location">
    <subcellularLocation>
        <location evidence="1 8">Cell membrane</location>
        <topology evidence="1 8">Multi-pass membrane protein</topology>
    </subcellularLocation>
</comment>
<sequence>MNKKKNNYRTELISLAMYFLLVVSYQNMECNQNKLDNFIAACVPTIFITANHKKVYILSYAVKYVLIINLMHVCVCYREYLPLMRPTTNKVDGVFSVARVINKLVMSQPTSLTLNPILKFCFYVVVFITQLFGLLNLPFNFKTKRFSQKGIYNRIYCGILHLLYCGFLPFAATSPVTDNAAYKKASFYVILNYAITILRLPALFFTLWGVWWHSKNLYCVIQDFEKLRLENFHNLKESKRYQILKKNDRLVWSKILTTMSVMIMFYFRIFMFAKEPSLSFILLSIYFGCLECLTIYTINFFFCGICYANCALHYVKEILDELEGDSISFRIHRLSQVFGDICKTTKNLFIIFQWQILSIMLAAMIALIALFFNLIILWFTSPRIFQIPVIILTLQAAFINMGEIFVTAYVLNDMKECLKDIQRVLMELTWKCDFFNNKELDNVMDMFSLHLCVRAPQANLCGFFDFDMRIAIKFLQAMLIHLILLVQFHFRHMV</sequence>
<evidence type="ECO:0000256" key="8">
    <source>
        <dbReference type="RuleBase" id="RU363108"/>
    </source>
</evidence>
<evidence type="ECO:0000256" key="9">
    <source>
        <dbReference type="SAM" id="SignalP"/>
    </source>
</evidence>
<evidence type="ECO:0000256" key="6">
    <source>
        <dbReference type="ARBA" id="ARBA00023170"/>
    </source>
</evidence>
<keyword evidence="2 8" id="KW-1003">Cell membrane</keyword>
<dbReference type="Proteomes" id="UP001652621">
    <property type="component" value="Unplaced"/>
</dbReference>
<evidence type="ECO:0000256" key="4">
    <source>
        <dbReference type="ARBA" id="ARBA00022989"/>
    </source>
</evidence>
<feature type="transmembrane region" description="Helical" evidence="8">
    <location>
        <begin position="356"/>
        <end position="379"/>
    </location>
</feature>
<proteinExistence type="inferred from homology"/>
<dbReference type="Pfam" id="PF08395">
    <property type="entry name" value="7tm_7"/>
    <property type="match status" value="1"/>
</dbReference>
<evidence type="ECO:0000313" key="11">
    <source>
        <dbReference type="RefSeq" id="XP_058975240.1"/>
    </source>
</evidence>
<comment type="caution">
    <text evidence="8">Lacks conserved residue(s) required for the propagation of feature annotation.</text>
</comment>
<dbReference type="RefSeq" id="XP_019892924.2">
    <property type="nucleotide sequence ID" value="XM_020037365.2"/>
</dbReference>
<feature type="transmembrane region" description="Helical" evidence="8">
    <location>
        <begin position="190"/>
        <end position="212"/>
    </location>
</feature>
<evidence type="ECO:0000256" key="5">
    <source>
        <dbReference type="ARBA" id="ARBA00023136"/>
    </source>
</evidence>
<keyword evidence="7 8" id="KW-0807">Transducer</keyword>
<dbReference type="PANTHER" id="PTHR21143">
    <property type="entry name" value="INVERTEBRATE GUSTATORY RECEPTOR"/>
    <property type="match status" value="1"/>
</dbReference>